<dbReference type="Proteomes" id="UP000046393">
    <property type="component" value="Unplaced"/>
</dbReference>
<evidence type="ECO:0000256" key="1">
    <source>
        <dbReference type="SAM" id="MobiDB-lite"/>
    </source>
</evidence>
<dbReference type="InterPro" id="IPR006627">
    <property type="entry name" value="TDU_repeat"/>
</dbReference>
<feature type="compositionally biased region" description="Polar residues" evidence="1">
    <location>
        <begin position="1"/>
        <end position="10"/>
    </location>
</feature>
<sequence length="114" mass="13319">MRRSASSVSSRPKPEPDVSEHFRRSLSGKWPRRQTNHTHYTPPQNDKDRKNDITIKRHNSSPGYENSRQSPPFCMSPGKKNVIVKDYGIDIEEHFRRALGADKYEMLIKNRNLN</sequence>
<keyword evidence="2" id="KW-1185">Reference proteome</keyword>
<evidence type="ECO:0000313" key="2">
    <source>
        <dbReference type="Proteomes" id="UP000046393"/>
    </source>
</evidence>
<feature type="compositionally biased region" description="Basic and acidic residues" evidence="1">
    <location>
        <begin position="45"/>
        <end position="55"/>
    </location>
</feature>
<feature type="compositionally biased region" description="Basic and acidic residues" evidence="1">
    <location>
        <begin position="12"/>
        <end position="23"/>
    </location>
</feature>
<feature type="compositionally biased region" description="Basic residues" evidence="1">
    <location>
        <begin position="24"/>
        <end position="36"/>
    </location>
</feature>
<organism evidence="2 3">
    <name type="scientific">Syphacia muris</name>
    <dbReference type="NCBI Taxonomy" id="451379"/>
    <lineage>
        <taxon>Eukaryota</taxon>
        <taxon>Metazoa</taxon>
        <taxon>Ecdysozoa</taxon>
        <taxon>Nematoda</taxon>
        <taxon>Chromadorea</taxon>
        <taxon>Rhabditida</taxon>
        <taxon>Spirurina</taxon>
        <taxon>Oxyuridomorpha</taxon>
        <taxon>Oxyuroidea</taxon>
        <taxon>Oxyuridae</taxon>
        <taxon>Syphacia</taxon>
    </lineage>
</organism>
<dbReference type="AlphaFoldDB" id="A0A0N5AUV8"/>
<protein>
    <submittedName>
        <fullName evidence="3">Uncharacterized protein</fullName>
    </submittedName>
</protein>
<name>A0A0N5AUV8_9BILA</name>
<dbReference type="SMART" id="SM00711">
    <property type="entry name" value="TDU"/>
    <property type="match status" value="2"/>
</dbReference>
<proteinExistence type="predicted"/>
<reference evidence="3" key="1">
    <citation type="submission" date="2017-02" db="UniProtKB">
        <authorList>
            <consortium name="WormBaseParasite"/>
        </authorList>
    </citation>
    <scope>IDENTIFICATION</scope>
</reference>
<feature type="region of interest" description="Disordered" evidence="1">
    <location>
        <begin position="1"/>
        <end position="77"/>
    </location>
</feature>
<accession>A0A0N5AUV8</accession>
<dbReference type="WBParaSite" id="SMUV_0000865501-mRNA-1">
    <property type="protein sequence ID" value="SMUV_0000865501-mRNA-1"/>
    <property type="gene ID" value="SMUV_0000865501"/>
</dbReference>
<feature type="compositionally biased region" description="Polar residues" evidence="1">
    <location>
        <begin position="60"/>
        <end position="70"/>
    </location>
</feature>
<evidence type="ECO:0000313" key="3">
    <source>
        <dbReference type="WBParaSite" id="SMUV_0000865501-mRNA-1"/>
    </source>
</evidence>